<feature type="domain" description="LysM" evidence="1">
    <location>
        <begin position="68"/>
        <end position="116"/>
    </location>
</feature>
<reference evidence="2" key="1">
    <citation type="submission" date="2018-06" db="EMBL/GenBank/DDBJ databases">
        <authorList>
            <person name="Zhirakovskaya E."/>
        </authorList>
    </citation>
    <scope>NUCLEOTIDE SEQUENCE</scope>
</reference>
<organism evidence="2">
    <name type="scientific">hydrothermal vent metagenome</name>
    <dbReference type="NCBI Taxonomy" id="652676"/>
    <lineage>
        <taxon>unclassified sequences</taxon>
        <taxon>metagenomes</taxon>
        <taxon>ecological metagenomes</taxon>
    </lineage>
</organism>
<dbReference type="PANTHER" id="PTHR34700">
    <property type="entry name" value="POTASSIUM BINDING PROTEIN KBP"/>
    <property type="match status" value="1"/>
</dbReference>
<dbReference type="EMBL" id="UOFY01000023">
    <property type="protein sequence ID" value="VAX08016.1"/>
    <property type="molecule type" value="Genomic_DNA"/>
</dbReference>
<sequence length="392" mass="44374">MIDNKVFAQNLIRFLAVLLVGSLAACARAPEKQDVVEVEPEPAVEVRMREPAPEPEPAPVVIQRDFPERYVVKRGDTLWDISKRFLKDPWLWPEVWHINPRIRNPHLIFPGDVIVLYFDENGKPYITLDGAGGYAPPSRVKTVKLSPEIRFETLDKSINTIPRSAIAPFLGGARVVSEQDLKHAPYIVSSYEQHLVTGTGDRLYSNGITDKSVGVYDVVRPVGEYRDPVTGELLGYEVARVADARLVHFGENEEKPSTLDVIRAHQEIFNSDVLIPKEEQKLDFNFIPRPPIEEVGGEIMSVFQGVAQIGQYNIVVLNLGEREGLEPGHVLAIYQRGVRVRDPNKTWSWNTVDLPDERAGILMVFRVYEKMSYALVMEAQRPLHIRDRVTNP</sequence>
<protein>
    <submittedName>
        <fullName evidence="2">Uncharacterized protein with LysM domain, COG1652</fullName>
    </submittedName>
</protein>
<dbReference type="InterPro" id="IPR036779">
    <property type="entry name" value="LysM_dom_sf"/>
</dbReference>
<dbReference type="InterPro" id="IPR018392">
    <property type="entry name" value="LysM"/>
</dbReference>
<dbReference type="PROSITE" id="PS51257">
    <property type="entry name" value="PROKAR_LIPOPROTEIN"/>
    <property type="match status" value="1"/>
</dbReference>
<name>A0A3B1APX2_9ZZZZ</name>
<dbReference type="AlphaFoldDB" id="A0A3B1APX2"/>
<dbReference type="PANTHER" id="PTHR34700:SF4">
    <property type="entry name" value="PHAGE-LIKE ELEMENT PBSX PROTEIN XKDP"/>
    <property type="match status" value="1"/>
</dbReference>
<dbReference type="PROSITE" id="PS51782">
    <property type="entry name" value="LYSM"/>
    <property type="match status" value="1"/>
</dbReference>
<proteinExistence type="predicted"/>
<dbReference type="SUPFAM" id="SSF54106">
    <property type="entry name" value="LysM domain"/>
    <property type="match status" value="1"/>
</dbReference>
<dbReference type="Pfam" id="PF01476">
    <property type="entry name" value="LysM"/>
    <property type="match status" value="1"/>
</dbReference>
<dbReference type="Gene3D" id="3.10.350.10">
    <property type="entry name" value="LysM domain"/>
    <property type="match status" value="1"/>
</dbReference>
<accession>A0A3B1APX2</accession>
<evidence type="ECO:0000259" key="1">
    <source>
        <dbReference type="PROSITE" id="PS51782"/>
    </source>
</evidence>
<dbReference type="InterPro" id="IPR052196">
    <property type="entry name" value="Bact_Kbp"/>
</dbReference>
<gene>
    <name evidence="2" type="ORF">MNBD_GAMMA25-2301</name>
</gene>
<dbReference type="SMART" id="SM00257">
    <property type="entry name" value="LysM"/>
    <property type="match status" value="1"/>
</dbReference>
<dbReference type="CDD" id="cd00118">
    <property type="entry name" value="LysM"/>
    <property type="match status" value="1"/>
</dbReference>
<evidence type="ECO:0000313" key="2">
    <source>
        <dbReference type="EMBL" id="VAX08016.1"/>
    </source>
</evidence>